<dbReference type="AlphaFoldDB" id="A0A2M8QAG8"/>
<organism evidence="9 10">
    <name type="scientific">Candidatus Thermofonsia Clade 3 bacterium</name>
    <dbReference type="NCBI Taxonomy" id="2364212"/>
    <lineage>
        <taxon>Bacteria</taxon>
        <taxon>Bacillati</taxon>
        <taxon>Chloroflexota</taxon>
        <taxon>Candidatus Thermofontia</taxon>
        <taxon>Candidatus Thermofonsia Clade 3</taxon>
    </lineage>
</organism>
<sequence length="390" mass="43193">MTTSSPAAATNGSSTTTKTPFVKGLDGVVAVQTEISAVDGPNSTLLYRGINIHELAEQASYEEVAFLLLNGHLPNRSELADFNARLVANRWLPAPVYDLLRSLPRDSVPMEALRVAVSALSFYDPEIEDISIEATQRKAVRLIAQLPTLCAAYQRLREGKEPIAPNPRLSHAANTLYMLGADIDPDFVQAINMYFILLADHGMNASTFTARVVASTQADLHSAVSSAFASLKGPLHGGANEATMRMLLEIGEPDRVDAYIDAMFAAKRKIMGFGHRIYKSGDPRSEHLNKWAQKLGQKVGQPKYYEISLRVVEAVRRHRELYPNVDFYSASMLYYAGIPIDLFTPMFACARIAGWAAHVIEQYKDNVLIRPQSEYIGPLDVHYVPLDQRK</sequence>
<reference evidence="9 10" key="1">
    <citation type="submission" date="2017-11" db="EMBL/GenBank/DDBJ databases">
        <title>Evolution of Phototrophy in the Chloroflexi Phylum Driven by Horizontal Gene Transfer.</title>
        <authorList>
            <person name="Ward L.M."/>
            <person name="Hemp J."/>
            <person name="Shih P.M."/>
            <person name="Mcglynn S.E."/>
            <person name="Fischer W."/>
        </authorList>
    </citation>
    <scope>NUCLEOTIDE SEQUENCE [LARGE SCALE GENOMIC DNA]</scope>
    <source>
        <strain evidence="9">JP3_7</strain>
    </source>
</reference>
<comment type="caution">
    <text evidence="9">The sequence shown here is derived from an EMBL/GenBank/DDBJ whole genome shotgun (WGS) entry which is preliminary data.</text>
</comment>
<dbReference type="InterPro" id="IPR036969">
    <property type="entry name" value="Citrate_synthase_sf"/>
</dbReference>
<evidence type="ECO:0000313" key="10">
    <source>
        <dbReference type="Proteomes" id="UP000230790"/>
    </source>
</evidence>
<dbReference type="Gene3D" id="1.10.230.10">
    <property type="entry name" value="Cytochrome P450-Terp, domain 2"/>
    <property type="match status" value="1"/>
</dbReference>
<dbReference type="InterPro" id="IPR024176">
    <property type="entry name" value="Citrate_synthase_bac-typ"/>
</dbReference>
<dbReference type="InterPro" id="IPR016143">
    <property type="entry name" value="Citrate_synth-like_sm_a-sub"/>
</dbReference>
<dbReference type="PRINTS" id="PR00143">
    <property type="entry name" value="CITRTSNTHASE"/>
</dbReference>
<dbReference type="UniPathway" id="UPA00223"/>
<evidence type="ECO:0000256" key="4">
    <source>
        <dbReference type="ARBA" id="ARBA00022679"/>
    </source>
</evidence>
<dbReference type="PANTHER" id="PTHR11739:SF4">
    <property type="entry name" value="CITRATE SYNTHASE, PEROXISOMAL"/>
    <property type="match status" value="1"/>
</dbReference>
<evidence type="ECO:0000256" key="2">
    <source>
        <dbReference type="ARBA" id="ARBA00010566"/>
    </source>
</evidence>
<dbReference type="Pfam" id="PF00285">
    <property type="entry name" value="Citrate_synt"/>
    <property type="match status" value="1"/>
</dbReference>
<evidence type="ECO:0000256" key="1">
    <source>
        <dbReference type="ARBA" id="ARBA00005163"/>
    </source>
</evidence>
<dbReference type="InterPro" id="IPR002020">
    <property type="entry name" value="Citrate_synthase"/>
</dbReference>
<evidence type="ECO:0000256" key="7">
    <source>
        <dbReference type="PIRSR" id="PIRSR001369-1"/>
    </source>
</evidence>
<dbReference type="GO" id="GO:0005829">
    <property type="term" value="C:cytosol"/>
    <property type="evidence" value="ECO:0007669"/>
    <property type="project" value="TreeGrafter"/>
</dbReference>
<evidence type="ECO:0000256" key="5">
    <source>
        <dbReference type="ARBA" id="ARBA00049288"/>
    </source>
</evidence>
<dbReference type="PIRSF" id="PIRSF001369">
    <property type="entry name" value="Citrate_synth"/>
    <property type="match status" value="1"/>
</dbReference>
<comment type="similarity">
    <text evidence="2 6 8">Belongs to the citrate synthase family.</text>
</comment>
<dbReference type="EMBL" id="PGTN01000093">
    <property type="protein sequence ID" value="PJF46806.1"/>
    <property type="molecule type" value="Genomic_DNA"/>
</dbReference>
<keyword evidence="4 6" id="KW-0808">Transferase</keyword>
<dbReference type="InterPro" id="IPR019810">
    <property type="entry name" value="Citrate_synthase_AS"/>
</dbReference>
<dbReference type="GO" id="GO:0036440">
    <property type="term" value="F:citrate synthase activity"/>
    <property type="evidence" value="ECO:0007669"/>
    <property type="project" value="UniProtKB-EC"/>
</dbReference>
<dbReference type="InterPro" id="IPR011278">
    <property type="entry name" value="2-MeCitrate/Citrate_synth_II"/>
</dbReference>
<dbReference type="PROSITE" id="PS00480">
    <property type="entry name" value="CITRATE_SYNTHASE"/>
    <property type="match status" value="1"/>
</dbReference>
<keyword evidence="3" id="KW-0816">Tricarboxylic acid cycle</keyword>
<name>A0A2M8QAG8_9CHLR</name>
<evidence type="ECO:0000313" key="9">
    <source>
        <dbReference type="EMBL" id="PJF46806.1"/>
    </source>
</evidence>
<dbReference type="GO" id="GO:0006099">
    <property type="term" value="P:tricarboxylic acid cycle"/>
    <property type="evidence" value="ECO:0007669"/>
    <property type="project" value="UniProtKB-UniPathway"/>
</dbReference>
<dbReference type="Gene3D" id="1.10.580.10">
    <property type="entry name" value="Citrate Synthase, domain 1"/>
    <property type="match status" value="1"/>
</dbReference>
<evidence type="ECO:0000256" key="3">
    <source>
        <dbReference type="ARBA" id="ARBA00022532"/>
    </source>
</evidence>
<evidence type="ECO:0000256" key="6">
    <source>
        <dbReference type="PIRNR" id="PIRNR001369"/>
    </source>
</evidence>
<dbReference type="Proteomes" id="UP000230790">
    <property type="component" value="Unassembled WGS sequence"/>
</dbReference>
<proteinExistence type="inferred from homology"/>
<dbReference type="PANTHER" id="PTHR11739">
    <property type="entry name" value="CITRATE SYNTHASE"/>
    <property type="match status" value="1"/>
</dbReference>
<dbReference type="NCBIfam" id="TIGR01800">
    <property type="entry name" value="cit_synth_II"/>
    <property type="match status" value="1"/>
</dbReference>
<dbReference type="InterPro" id="IPR016142">
    <property type="entry name" value="Citrate_synth-like_lrg_a-sub"/>
</dbReference>
<comment type="pathway">
    <text evidence="1">Carbohydrate metabolism; tricarboxylic acid cycle.</text>
</comment>
<accession>A0A2M8QAG8</accession>
<gene>
    <name evidence="9" type="ORF">CUN48_11935</name>
</gene>
<feature type="active site" evidence="7">
    <location>
        <position position="326"/>
    </location>
</feature>
<keyword evidence="9" id="KW-0012">Acyltransferase</keyword>
<dbReference type="SUPFAM" id="SSF48256">
    <property type="entry name" value="Citrate synthase"/>
    <property type="match status" value="1"/>
</dbReference>
<evidence type="ECO:0000256" key="8">
    <source>
        <dbReference type="RuleBase" id="RU003406"/>
    </source>
</evidence>
<feature type="active site" evidence="7">
    <location>
        <position position="275"/>
    </location>
</feature>
<protein>
    <recommendedName>
        <fullName evidence="6">Citrate synthase</fullName>
    </recommendedName>
</protein>
<dbReference type="GO" id="GO:0005975">
    <property type="term" value="P:carbohydrate metabolic process"/>
    <property type="evidence" value="ECO:0007669"/>
    <property type="project" value="TreeGrafter"/>
</dbReference>
<comment type="catalytic activity">
    <reaction evidence="5">
        <text>oxaloacetate + acetyl-CoA + H2O = citrate + CoA + H(+)</text>
        <dbReference type="Rhea" id="RHEA:16845"/>
        <dbReference type="ChEBI" id="CHEBI:15377"/>
        <dbReference type="ChEBI" id="CHEBI:15378"/>
        <dbReference type="ChEBI" id="CHEBI:16452"/>
        <dbReference type="ChEBI" id="CHEBI:16947"/>
        <dbReference type="ChEBI" id="CHEBI:57287"/>
        <dbReference type="ChEBI" id="CHEBI:57288"/>
        <dbReference type="EC" id="2.3.3.16"/>
    </reaction>
</comment>